<proteinExistence type="predicted"/>
<sequence>MNARRFGFFLPGIPLLLGGCSMVGPISGAVAGGATGAVTVNPIVGYATAVGVNAGVDELQKYIARVRQNAEQDAILLSVSEMQPGQIKDWKIVHKIPMFDNEQGTVQVTRDIDNPLTDCKEVLFTVDKGQGAHLKQTAYVTSACRDDVTWKWAESEPAVARWGYFQHISH</sequence>
<reference evidence="1 2" key="1">
    <citation type="journal article" date="2021" name="Microorganisms">
        <title>Acidisoma silvae sp. nov. and Acidisomacellulosilytica sp. nov., Two Acidophilic Bacteria Isolated from Decaying Wood, Hydrolyzing Cellulose and Producing Poly-3-hydroxybutyrate.</title>
        <authorList>
            <person name="Mieszkin S."/>
            <person name="Pouder E."/>
            <person name="Uroz S."/>
            <person name="Simon-Colin C."/>
            <person name="Alain K."/>
        </authorList>
    </citation>
    <scope>NUCLEOTIDE SEQUENCE [LARGE SCALE GENOMIC DNA]</scope>
    <source>
        <strain evidence="1 2">HW T5.17</strain>
    </source>
</reference>
<accession>A0A963Z2U5</accession>
<dbReference type="PROSITE" id="PS51257">
    <property type="entry name" value="PROKAR_LIPOPROTEIN"/>
    <property type="match status" value="1"/>
</dbReference>
<dbReference type="Proteomes" id="UP000721844">
    <property type="component" value="Unassembled WGS sequence"/>
</dbReference>
<gene>
    <name evidence="1" type="ORF">ACELLULO517_16415</name>
</gene>
<organism evidence="1 2">
    <name type="scientific">Acidisoma cellulosilyticum</name>
    <dbReference type="NCBI Taxonomy" id="2802395"/>
    <lineage>
        <taxon>Bacteria</taxon>
        <taxon>Pseudomonadati</taxon>
        <taxon>Pseudomonadota</taxon>
        <taxon>Alphaproteobacteria</taxon>
        <taxon>Acetobacterales</taxon>
        <taxon>Acidocellaceae</taxon>
        <taxon>Acidisoma</taxon>
    </lineage>
</organism>
<name>A0A963Z2U5_9PROT</name>
<dbReference type="RefSeq" id="WP_227308493.1">
    <property type="nucleotide sequence ID" value="NZ_JAESVA010000005.1"/>
</dbReference>
<evidence type="ECO:0000313" key="1">
    <source>
        <dbReference type="EMBL" id="MCB8881833.1"/>
    </source>
</evidence>
<protein>
    <recommendedName>
        <fullName evidence="3">Lipoprotein</fullName>
    </recommendedName>
</protein>
<keyword evidence="2" id="KW-1185">Reference proteome</keyword>
<dbReference type="AlphaFoldDB" id="A0A963Z2U5"/>
<comment type="caution">
    <text evidence="1">The sequence shown here is derived from an EMBL/GenBank/DDBJ whole genome shotgun (WGS) entry which is preliminary data.</text>
</comment>
<evidence type="ECO:0000313" key="2">
    <source>
        <dbReference type="Proteomes" id="UP000721844"/>
    </source>
</evidence>
<dbReference type="EMBL" id="JAESVA010000005">
    <property type="protein sequence ID" value="MCB8881833.1"/>
    <property type="molecule type" value="Genomic_DNA"/>
</dbReference>
<evidence type="ECO:0008006" key="3">
    <source>
        <dbReference type="Google" id="ProtNLM"/>
    </source>
</evidence>